<evidence type="ECO:0000313" key="1">
    <source>
        <dbReference type="EMBL" id="KAF5806737.1"/>
    </source>
</evidence>
<comment type="caution">
    <text evidence="1">The sequence shown here is derived from an EMBL/GenBank/DDBJ whole genome shotgun (WGS) entry which is preliminary data.</text>
</comment>
<reference evidence="1" key="1">
    <citation type="journal article" date="2017" name="Nature">
        <title>The sunflower genome provides insights into oil metabolism, flowering and Asterid evolution.</title>
        <authorList>
            <person name="Badouin H."/>
            <person name="Gouzy J."/>
            <person name="Grassa C.J."/>
            <person name="Murat F."/>
            <person name="Staton S.E."/>
            <person name="Cottret L."/>
            <person name="Lelandais-Briere C."/>
            <person name="Owens G.L."/>
            <person name="Carrere S."/>
            <person name="Mayjonade B."/>
            <person name="Legrand L."/>
            <person name="Gill N."/>
            <person name="Kane N.C."/>
            <person name="Bowers J.E."/>
            <person name="Hubner S."/>
            <person name="Bellec A."/>
            <person name="Berard A."/>
            <person name="Berges H."/>
            <person name="Blanchet N."/>
            <person name="Boniface M.C."/>
            <person name="Brunel D."/>
            <person name="Catrice O."/>
            <person name="Chaidir N."/>
            <person name="Claudel C."/>
            <person name="Donnadieu C."/>
            <person name="Faraut T."/>
            <person name="Fievet G."/>
            <person name="Helmstetter N."/>
            <person name="King M."/>
            <person name="Knapp S.J."/>
            <person name="Lai Z."/>
            <person name="Le Paslier M.C."/>
            <person name="Lippi Y."/>
            <person name="Lorenzon L."/>
            <person name="Mandel J.R."/>
            <person name="Marage G."/>
            <person name="Marchand G."/>
            <person name="Marquand E."/>
            <person name="Bret-Mestries E."/>
            <person name="Morien E."/>
            <person name="Nambeesan S."/>
            <person name="Nguyen T."/>
            <person name="Pegot-Espagnet P."/>
            <person name="Pouilly N."/>
            <person name="Raftis F."/>
            <person name="Sallet E."/>
            <person name="Schiex T."/>
            <person name="Thomas J."/>
            <person name="Vandecasteele C."/>
            <person name="Vares D."/>
            <person name="Vear F."/>
            <person name="Vautrin S."/>
            <person name="Crespi M."/>
            <person name="Mangin B."/>
            <person name="Burke J.M."/>
            <person name="Salse J."/>
            <person name="Munos S."/>
            <person name="Vincourt P."/>
            <person name="Rieseberg L.H."/>
            <person name="Langlade N.B."/>
        </authorList>
    </citation>
    <scope>NUCLEOTIDE SEQUENCE</scope>
    <source>
        <tissue evidence="1">Leaves</tissue>
    </source>
</reference>
<dbReference type="AlphaFoldDB" id="A0A9K3NN41"/>
<reference evidence="1" key="2">
    <citation type="submission" date="2020-06" db="EMBL/GenBank/DDBJ databases">
        <title>Helianthus annuus Genome sequencing and assembly Release 2.</title>
        <authorList>
            <person name="Gouzy J."/>
            <person name="Langlade N."/>
            <person name="Munos S."/>
        </authorList>
    </citation>
    <scope>NUCLEOTIDE SEQUENCE</scope>
    <source>
        <tissue evidence="1">Leaves</tissue>
    </source>
</reference>
<gene>
    <name evidence="1" type="ORF">HanXRQr2_Chr05g0225101</name>
</gene>
<name>A0A9K3NN41_HELAN</name>
<proteinExistence type="predicted"/>
<accession>A0A9K3NN41</accession>
<dbReference type="Gramene" id="mRNA:HanXRQr2_Chr05g0225101">
    <property type="protein sequence ID" value="CDS:HanXRQr2_Chr05g0225101.1"/>
    <property type="gene ID" value="HanXRQr2_Chr05g0225101"/>
</dbReference>
<keyword evidence="2" id="KW-1185">Reference proteome</keyword>
<dbReference type="Proteomes" id="UP000215914">
    <property type="component" value="Unassembled WGS sequence"/>
</dbReference>
<organism evidence="1 2">
    <name type="scientific">Helianthus annuus</name>
    <name type="common">Common sunflower</name>
    <dbReference type="NCBI Taxonomy" id="4232"/>
    <lineage>
        <taxon>Eukaryota</taxon>
        <taxon>Viridiplantae</taxon>
        <taxon>Streptophyta</taxon>
        <taxon>Embryophyta</taxon>
        <taxon>Tracheophyta</taxon>
        <taxon>Spermatophyta</taxon>
        <taxon>Magnoliopsida</taxon>
        <taxon>eudicotyledons</taxon>
        <taxon>Gunneridae</taxon>
        <taxon>Pentapetalae</taxon>
        <taxon>asterids</taxon>
        <taxon>campanulids</taxon>
        <taxon>Asterales</taxon>
        <taxon>Asteraceae</taxon>
        <taxon>Asteroideae</taxon>
        <taxon>Heliantheae alliance</taxon>
        <taxon>Heliantheae</taxon>
        <taxon>Helianthus</taxon>
    </lineage>
</organism>
<sequence length="89" mass="9668">MKSYFDVHNLPSDFGGKASMKYDHDAFSKLLVQDDAKTTTLWGFDYKMASTATATLNHVAGTTVATEPGGYAPQEPNQSLSVAKCCCRK</sequence>
<evidence type="ECO:0000313" key="2">
    <source>
        <dbReference type="Proteomes" id="UP000215914"/>
    </source>
</evidence>
<dbReference type="EMBL" id="MNCJ02000320">
    <property type="protein sequence ID" value="KAF5806737.1"/>
    <property type="molecule type" value="Genomic_DNA"/>
</dbReference>
<protein>
    <submittedName>
        <fullName evidence="1">Uncharacterized protein</fullName>
    </submittedName>
</protein>